<dbReference type="GO" id="GO:0004674">
    <property type="term" value="F:protein serine/threonine kinase activity"/>
    <property type="evidence" value="ECO:0007669"/>
    <property type="project" value="UniProtKB-KW"/>
</dbReference>
<dbReference type="GO" id="GO:0006620">
    <property type="term" value="P:post-translational protein targeting to endoplasmic reticulum membrane"/>
    <property type="evidence" value="ECO:0007669"/>
    <property type="project" value="TreeGrafter"/>
</dbReference>
<dbReference type="Proteomes" id="UP000693970">
    <property type="component" value="Unassembled WGS sequence"/>
</dbReference>
<dbReference type="AlphaFoldDB" id="A0A9K3KGF3"/>
<reference evidence="5" key="2">
    <citation type="submission" date="2021-04" db="EMBL/GenBank/DDBJ databases">
        <authorList>
            <person name="Podell S."/>
        </authorList>
    </citation>
    <scope>NUCLEOTIDE SEQUENCE</scope>
    <source>
        <strain evidence="5">Hildebrandi</strain>
    </source>
</reference>
<feature type="region of interest" description="Disordered" evidence="4">
    <location>
        <begin position="153"/>
        <end position="183"/>
    </location>
</feature>
<dbReference type="PROSITE" id="PS50005">
    <property type="entry name" value="TPR"/>
    <property type="match status" value="4"/>
</dbReference>
<dbReference type="PROSITE" id="PS50293">
    <property type="entry name" value="TPR_REGION"/>
    <property type="match status" value="2"/>
</dbReference>
<dbReference type="GO" id="GO:0072380">
    <property type="term" value="C:TRC complex"/>
    <property type="evidence" value="ECO:0007669"/>
    <property type="project" value="TreeGrafter"/>
</dbReference>
<evidence type="ECO:0000256" key="2">
    <source>
        <dbReference type="ARBA" id="ARBA00022803"/>
    </source>
</evidence>
<reference evidence="5" key="1">
    <citation type="journal article" date="2021" name="Sci. Rep.">
        <title>Diploid genomic architecture of Nitzschia inconspicua, an elite biomass production diatom.</title>
        <authorList>
            <person name="Oliver A."/>
            <person name="Podell S."/>
            <person name="Pinowska A."/>
            <person name="Traller J.C."/>
            <person name="Smith S.R."/>
            <person name="McClure R."/>
            <person name="Beliaev A."/>
            <person name="Bohutskyi P."/>
            <person name="Hill E.A."/>
            <person name="Rabines A."/>
            <person name="Zheng H."/>
            <person name="Allen L.Z."/>
            <person name="Kuo A."/>
            <person name="Grigoriev I.V."/>
            <person name="Allen A.E."/>
            <person name="Hazlebeck D."/>
            <person name="Allen E.E."/>
        </authorList>
    </citation>
    <scope>NUCLEOTIDE SEQUENCE</scope>
    <source>
        <strain evidence="5">Hildebrandi</strain>
    </source>
</reference>
<feature type="repeat" description="TPR" evidence="3">
    <location>
        <begin position="401"/>
        <end position="434"/>
    </location>
</feature>
<organism evidence="5 6">
    <name type="scientific">Nitzschia inconspicua</name>
    <dbReference type="NCBI Taxonomy" id="303405"/>
    <lineage>
        <taxon>Eukaryota</taxon>
        <taxon>Sar</taxon>
        <taxon>Stramenopiles</taxon>
        <taxon>Ochrophyta</taxon>
        <taxon>Bacillariophyta</taxon>
        <taxon>Bacillariophyceae</taxon>
        <taxon>Bacillariophycidae</taxon>
        <taxon>Bacillariales</taxon>
        <taxon>Bacillariaceae</taxon>
        <taxon>Nitzschia</taxon>
    </lineage>
</organism>
<evidence type="ECO:0000256" key="1">
    <source>
        <dbReference type="ARBA" id="ARBA00022737"/>
    </source>
</evidence>
<gene>
    <name evidence="5" type="ORF">IV203_021198</name>
</gene>
<dbReference type="Pfam" id="PF13181">
    <property type="entry name" value="TPR_8"/>
    <property type="match status" value="1"/>
</dbReference>
<evidence type="ECO:0000256" key="3">
    <source>
        <dbReference type="PROSITE-ProRule" id="PRU00339"/>
    </source>
</evidence>
<dbReference type="InterPro" id="IPR047150">
    <property type="entry name" value="SGT"/>
</dbReference>
<dbReference type="GO" id="GO:0016020">
    <property type="term" value="C:membrane"/>
    <property type="evidence" value="ECO:0007669"/>
    <property type="project" value="TreeGrafter"/>
</dbReference>
<keyword evidence="5" id="KW-0418">Kinase</keyword>
<keyword evidence="1" id="KW-0677">Repeat</keyword>
<dbReference type="EMBL" id="JAGRRH010000024">
    <property type="protein sequence ID" value="KAG7343253.1"/>
    <property type="molecule type" value="Genomic_DNA"/>
</dbReference>
<evidence type="ECO:0000256" key="4">
    <source>
        <dbReference type="SAM" id="MobiDB-lite"/>
    </source>
</evidence>
<dbReference type="Pfam" id="PF00515">
    <property type="entry name" value="TPR_1"/>
    <property type="match status" value="1"/>
</dbReference>
<feature type="compositionally biased region" description="Basic and acidic residues" evidence="4">
    <location>
        <begin position="173"/>
        <end position="183"/>
    </location>
</feature>
<sequence length="798" mass="89217">MSVMSEDHGGSEHFDTEQAYLPSESQMVLMCLDYLRDLRRAYSDKEDLLDAEGLHADWLTLAIYALGRSFSMQGSATARAKSNSNAIPGTFGIPNYNQITMPVFNDAWMDSHRVLAEAAPSQQEEMMNPEPSPNMRHLPSIDEMTKHVLYQENPFPADDDGSDEMRTSAPRRNAIDEEKKDHHSCSANMDSYSWYEYDDFHPSNANRFFLLNGMASSSNGRGPLLLPEVAAAGLCQLQAKSRLQAEEEMTQSPLFEQFVHAVESKGFFEDPENSIPKDDPKEEEERLVLQKAVYDERMAKVVSKFRNKLAAKVDLQGESGSMMTQMLAYHHERRMRRVLHARKLKTMGLELKQNPVPPQIRASSMHIRGDAPMGLSPLARALPTPPASGRGMETQALERQAEMLKSEGNAYMQKKEYDAAFECYTKALKLSPSGPQSHVYFSNRAAALLSMKRFDQAILDSERALALHPTYGKAHARLGLAHFLLGDYRHAMEAYTVALKYEPDNKSSQAYLEKAAKKLAAAYPEEGAPAIHGSSFSVVSEWDKSNSKEGNRVRTSRRNSGSGANDYRNTRSAPQSSQKGGGTRVPKVPAGKGSEEAERHKTLGNTHMANREYEDALEEYSMAIELSPSGPQSHLYYSNRAAALCYLERYLEAANDSEQALELKPTYGKAYARLGLARFFLHDYEGAIFAYTSALKYDPDNAASKSYLAKAKAKLEQQRQEDDGTYVTEDARRLMDDPDMILMAKKVMSSRGKSEAELLQDPEMQMITRKAMADPTMMEAIQSIRHVGRPSLSTSTSQ</sequence>
<keyword evidence="5" id="KW-0723">Serine/threonine-protein kinase</keyword>
<proteinExistence type="predicted"/>
<feature type="region of interest" description="Disordered" evidence="4">
    <location>
        <begin position="542"/>
        <end position="600"/>
    </location>
</feature>
<keyword evidence="2 3" id="KW-0802">TPR repeat</keyword>
<feature type="repeat" description="TPR" evidence="3">
    <location>
        <begin position="472"/>
        <end position="505"/>
    </location>
</feature>
<dbReference type="PANTHER" id="PTHR45831">
    <property type="entry name" value="LD24721P"/>
    <property type="match status" value="1"/>
</dbReference>
<protein>
    <submittedName>
        <fullName evidence="5">Serine/threonine protein kinase</fullName>
    </submittedName>
</protein>
<keyword evidence="5" id="KW-0808">Transferase</keyword>
<evidence type="ECO:0000313" key="6">
    <source>
        <dbReference type="Proteomes" id="UP000693970"/>
    </source>
</evidence>
<feature type="compositionally biased region" description="Basic and acidic residues" evidence="4">
    <location>
        <begin position="542"/>
        <end position="552"/>
    </location>
</feature>
<dbReference type="SMART" id="SM00028">
    <property type="entry name" value="TPR"/>
    <property type="match status" value="6"/>
</dbReference>
<name>A0A9K3KGF3_9STRA</name>
<feature type="repeat" description="TPR" evidence="3">
    <location>
        <begin position="597"/>
        <end position="630"/>
    </location>
</feature>
<evidence type="ECO:0000313" key="5">
    <source>
        <dbReference type="EMBL" id="KAG7343253.1"/>
    </source>
</evidence>
<keyword evidence="6" id="KW-1185">Reference proteome</keyword>
<dbReference type="GO" id="GO:0060090">
    <property type="term" value="F:molecular adaptor activity"/>
    <property type="evidence" value="ECO:0007669"/>
    <property type="project" value="TreeGrafter"/>
</dbReference>
<accession>A0A9K3KGF3</accession>
<dbReference type="PANTHER" id="PTHR45831:SF4">
    <property type="match status" value="1"/>
</dbReference>
<comment type="caution">
    <text evidence="5">The sequence shown here is derived from an EMBL/GenBank/DDBJ whole genome shotgun (WGS) entry which is preliminary data.</text>
</comment>
<dbReference type="InterPro" id="IPR013105">
    <property type="entry name" value="TPR_2"/>
</dbReference>
<feature type="repeat" description="TPR" evidence="3">
    <location>
        <begin position="668"/>
        <end position="701"/>
    </location>
</feature>
<dbReference type="Pfam" id="PF07719">
    <property type="entry name" value="TPR_2"/>
    <property type="match status" value="1"/>
</dbReference>
<dbReference type="OrthoDB" id="44006at2759"/>
<dbReference type="InterPro" id="IPR019734">
    <property type="entry name" value="TPR_rpt"/>
</dbReference>